<evidence type="ECO:0000313" key="4">
    <source>
        <dbReference type="Proteomes" id="UP000528608"/>
    </source>
</evidence>
<protein>
    <submittedName>
        <fullName evidence="2">Uncharacterized protein</fullName>
    </submittedName>
</protein>
<dbReference type="Proteomes" id="UP000235945">
    <property type="component" value="Unassembled WGS sequence"/>
</dbReference>
<sequence>MAAATPRVFLHQLRVTGETAAELHCTTFDGAPLRPAETAALEDGVRELTGRRCRVEHRAHIAIGKSGKHAWLAEDLRPTGRGEP</sequence>
<evidence type="ECO:0000313" key="3">
    <source>
        <dbReference type="Proteomes" id="UP000235945"/>
    </source>
</evidence>
<name>A0A2N8P095_STREU</name>
<accession>A0A2N8P095</accession>
<organism evidence="2 3">
    <name type="scientific">Streptomyces eurocidicus</name>
    <name type="common">Streptoverticillium eurocidicus</name>
    <dbReference type="NCBI Taxonomy" id="66423"/>
    <lineage>
        <taxon>Bacteria</taxon>
        <taxon>Bacillati</taxon>
        <taxon>Actinomycetota</taxon>
        <taxon>Actinomycetes</taxon>
        <taxon>Kitasatosporales</taxon>
        <taxon>Streptomycetaceae</taxon>
        <taxon>Streptomyces</taxon>
    </lineage>
</organism>
<comment type="caution">
    <text evidence="2">The sequence shown here is derived from an EMBL/GenBank/DDBJ whole genome shotgun (WGS) entry which is preliminary data.</text>
</comment>
<dbReference type="Proteomes" id="UP000528608">
    <property type="component" value="Unassembled WGS sequence"/>
</dbReference>
<dbReference type="EMBL" id="LGUI01000002">
    <property type="protein sequence ID" value="PNE34444.1"/>
    <property type="molecule type" value="Genomic_DNA"/>
</dbReference>
<dbReference type="EMBL" id="JACHJF010000020">
    <property type="protein sequence ID" value="MBB5121751.1"/>
    <property type="molecule type" value="Genomic_DNA"/>
</dbReference>
<reference evidence="1 4" key="3">
    <citation type="submission" date="2020-08" db="EMBL/GenBank/DDBJ databases">
        <title>Genomic Encyclopedia of Type Strains, Phase III (KMG-III): the genomes of soil and plant-associated and newly described type strains.</title>
        <authorList>
            <person name="Whitman W."/>
        </authorList>
    </citation>
    <scope>NUCLEOTIDE SEQUENCE [LARGE SCALE GENOMIC DNA]</scope>
    <source>
        <strain evidence="1 4">CECT 3259</strain>
    </source>
</reference>
<dbReference type="AlphaFoldDB" id="A0A2N8P095"/>
<dbReference type="OrthoDB" id="580775at2"/>
<gene>
    <name evidence="2" type="ORF">AF335_07575</name>
    <name evidence="1" type="ORF">FHS36_005220</name>
</gene>
<evidence type="ECO:0000313" key="2">
    <source>
        <dbReference type="EMBL" id="PNE34444.1"/>
    </source>
</evidence>
<reference evidence="2" key="1">
    <citation type="submission" date="2015-07" db="EMBL/GenBank/DDBJ databases">
        <authorList>
            <person name="Noorani M."/>
        </authorList>
    </citation>
    <scope>NUCLEOTIDE SEQUENCE [LARGE SCALE GENOMIC DNA]</scope>
    <source>
        <strain evidence="2">ATCC 27428</strain>
    </source>
</reference>
<reference evidence="3" key="2">
    <citation type="submission" date="2015-07" db="EMBL/GenBank/DDBJ databases">
        <authorList>
            <person name="Graham D.E."/>
            <person name="Giannone R.J."/>
            <person name="Gulvik C.A."/>
            <person name="Hettich R.L."/>
            <person name="Klingeman D.M."/>
            <person name="Mahan K.M."/>
            <person name="Parry R.J."/>
            <person name="Spain J.C."/>
        </authorList>
    </citation>
    <scope>NUCLEOTIDE SEQUENCE [LARGE SCALE GENOMIC DNA]</scope>
    <source>
        <strain evidence="3">ATCC 27428</strain>
    </source>
</reference>
<keyword evidence="3" id="KW-1185">Reference proteome</keyword>
<evidence type="ECO:0000313" key="1">
    <source>
        <dbReference type="EMBL" id="MBB5121751.1"/>
    </source>
</evidence>
<dbReference type="RefSeq" id="WP_102917511.1">
    <property type="nucleotide sequence ID" value="NZ_JACHJF010000020.1"/>
</dbReference>
<proteinExistence type="predicted"/>